<keyword evidence="8 9" id="KW-0539">Nucleus</keyword>
<feature type="domain" description="Homeobox" evidence="14">
    <location>
        <begin position="249"/>
        <end position="309"/>
    </location>
</feature>
<dbReference type="SMART" id="SM00389">
    <property type="entry name" value="HOX"/>
    <property type="match status" value="1"/>
</dbReference>
<evidence type="ECO:0000256" key="11">
    <source>
        <dbReference type="RuleBase" id="RU000682"/>
    </source>
</evidence>
<feature type="DNA-binding region" description="Homeobox" evidence="9">
    <location>
        <begin position="251"/>
        <end position="310"/>
    </location>
</feature>
<dbReference type="Gene3D" id="1.10.10.60">
    <property type="entry name" value="Homeodomain-like"/>
    <property type="match status" value="1"/>
</dbReference>
<dbReference type="FunFam" id="2.10.110.10:FF:000033">
    <property type="entry name" value="LIM/homeobox protein Lhx9 isoform X2"/>
    <property type="match status" value="1"/>
</dbReference>
<keyword evidence="7 9" id="KW-0371">Homeobox</keyword>
<dbReference type="InterPro" id="IPR050453">
    <property type="entry name" value="LIM_Homeobox_TF"/>
</dbReference>
<dbReference type="CDD" id="cd00086">
    <property type="entry name" value="homeodomain"/>
    <property type="match status" value="1"/>
</dbReference>
<dbReference type="PROSITE" id="PS50071">
    <property type="entry name" value="HOMEOBOX_2"/>
    <property type="match status" value="1"/>
</dbReference>
<dbReference type="CDD" id="cd09377">
    <property type="entry name" value="LIM2_Lhx2_Lhx9"/>
    <property type="match status" value="1"/>
</dbReference>
<dbReference type="Pfam" id="PF00412">
    <property type="entry name" value="LIM"/>
    <property type="match status" value="2"/>
</dbReference>
<dbReference type="InterPro" id="IPR009057">
    <property type="entry name" value="Homeodomain-like_sf"/>
</dbReference>
<feature type="compositionally biased region" description="Polar residues" evidence="12">
    <location>
        <begin position="325"/>
        <end position="370"/>
    </location>
</feature>
<protein>
    <submittedName>
        <fullName evidence="15">Uncharacterized protein</fullName>
    </submittedName>
</protein>
<dbReference type="AlphaFoldDB" id="A0A8S4P241"/>
<dbReference type="PANTHER" id="PTHR24208">
    <property type="entry name" value="LIM/HOMEOBOX PROTEIN LHX"/>
    <property type="match status" value="1"/>
</dbReference>
<dbReference type="PROSITE" id="PS50023">
    <property type="entry name" value="LIM_DOMAIN_2"/>
    <property type="match status" value="2"/>
</dbReference>
<name>A0A8S4P241_OWEFU</name>
<dbReference type="InterPro" id="IPR017970">
    <property type="entry name" value="Homeobox_CS"/>
</dbReference>
<dbReference type="SUPFAM" id="SSF57716">
    <property type="entry name" value="Glucocorticoid receptor-like (DNA-binding domain)"/>
    <property type="match status" value="2"/>
</dbReference>
<evidence type="ECO:0000256" key="12">
    <source>
        <dbReference type="SAM" id="MobiDB-lite"/>
    </source>
</evidence>
<evidence type="ECO:0000256" key="5">
    <source>
        <dbReference type="ARBA" id="ARBA00023038"/>
    </source>
</evidence>
<keyword evidence="6 9" id="KW-0238">DNA-binding</keyword>
<keyword evidence="16" id="KW-1185">Reference proteome</keyword>
<keyword evidence="3" id="KW-0677">Repeat</keyword>
<dbReference type="GO" id="GO:0000981">
    <property type="term" value="F:DNA-binding transcription factor activity, RNA polymerase II-specific"/>
    <property type="evidence" value="ECO:0007669"/>
    <property type="project" value="InterPro"/>
</dbReference>
<feature type="region of interest" description="Disordered" evidence="12">
    <location>
        <begin position="312"/>
        <end position="374"/>
    </location>
</feature>
<evidence type="ECO:0000313" key="16">
    <source>
        <dbReference type="Proteomes" id="UP000749559"/>
    </source>
</evidence>
<evidence type="ECO:0000256" key="4">
    <source>
        <dbReference type="ARBA" id="ARBA00022833"/>
    </source>
</evidence>
<evidence type="ECO:0000256" key="1">
    <source>
        <dbReference type="ARBA" id="ARBA00004123"/>
    </source>
</evidence>
<evidence type="ECO:0000256" key="7">
    <source>
        <dbReference type="ARBA" id="ARBA00023155"/>
    </source>
</evidence>
<evidence type="ECO:0000256" key="9">
    <source>
        <dbReference type="PROSITE-ProRule" id="PRU00108"/>
    </source>
</evidence>
<dbReference type="PROSITE" id="PS00027">
    <property type="entry name" value="HOMEOBOX_1"/>
    <property type="match status" value="1"/>
</dbReference>
<comment type="subcellular location">
    <subcellularLocation>
        <location evidence="1 9 11">Nucleus</location>
    </subcellularLocation>
</comment>
<dbReference type="SUPFAM" id="SSF46689">
    <property type="entry name" value="Homeodomain-like"/>
    <property type="match status" value="1"/>
</dbReference>
<evidence type="ECO:0000256" key="8">
    <source>
        <dbReference type="ARBA" id="ARBA00023242"/>
    </source>
</evidence>
<feature type="domain" description="LIM zinc-binding" evidence="13">
    <location>
        <begin position="56"/>
        <end position="117"/>
    </location>
</feature>
<comment type="caution">
    <text evidence="15">The sequence shown here is derived from an EMBL/GenBank/DDBJ whole genome shotgun (WGS) entry which is preliminary data.</text>
</comment>
<dbReference type="InterPro" id="IPR001356">
    <property type="entry name" value="HD"/>
</dbReference>
<dbReference type="FunFam" id="1.10.10.60:FF:000027">
    <property type="entry name" value="LIM/homeobox protein Lhx9"/>
    <property type="match status" value="1"/>
</dbReference>
<evidence type="ECO:0000259" key="13">
    <source>
        <dbReference type="PROSITE" id="PS50023"/>
    </source>
</evidence>
<dbReference type="SMART" id="SM00132">
    <property type="entry name" value="LIM"/>
    <property type="match status" value="2"/>
</dbReference>
<dbReference type="GO" id="GO:0000977">
    <property type="term" value="F:RNA polymerase II transcription regulatory region sequence-specific DNA binding"/>
    <property type="evidence" value="ECO:0007669"/>
    <property type="project" value="TreeGrafter"/>
</dbReference>
<keyword evidence="4 10" id="KW-0862">Zinc</keyword>
<dbReference type="GO" id="GO:0030182">
    <property type="term" value="P:neuron differentiation"/>
    <property type="evidence" value="ECO:0007669"/>
    <property type="project" value="TreeGrafter"/>
</dbReference>
<gene>
    <name evidence="15" type="ORF">OFUS_LOCUS12521</name>
</gene>
<evidence type="ECO:0000256" key="2">
    <source>
        <dbReference type="ARBA" id="ARBA00022723"/>
    </source>
</evidence>
<proteinExistence type="predicted"/>
<dbReference type="CDD" id="cd09369">
    <property type="entry name" value="LIM1_Lhx2_Lhx9"/>
    <property type="match status" value="1"/>
</dbReference>
<evidence type="ECO:0000256" key="6">
    <source>
        <dbReference type="ARBA" id="ARBA00023125"/>
    </source>
</evidence>
<dbReference type="PROSITE" id="PS00478">
    <property type="entry name" value="LIM_DOMAIN_1"/>
    <property type="match status" value="2"/>
</dbReference>
<dbReference type="FunFam" id="2.10.110.10:FF:000177">
    <property type="entry name" value="LIM homeobox 9"/>
    <property type="match status" value="1"/>
</dbReference>
<evidence type="ECO:0000259" key="14">
    <source>
        <dbReference type="PROSITE" id="PS50071"/>
    </source>
</evidence>
<dbReference type="EMBL" id="CAIIXF020000006">
    <property type="protein sequence ID" value="CAH1786675.1"/>
    <property type="molecule type" value="Genomic_DNA"/>
</dbReference>
<evidence type="ECO:0000313" key="15">
    <source>
        <dbReference type="EMBL" id="CAH1786675.1"/>
    </source>
</evidence>
<evidence type="ECO:0000256" key="3">
    <source>
        <dbReference type="ARBA" id="ARBA00022737"/>
    </source>
</evidence>
<dbReference type="GO" id="GO:0046872">
    <property type="term" value="F:metal ion binding"/>
    <property type="evidence" value="ECO:0007669"/>
    <property type="project" value="UniProtKB-KW"/>
</dbReference>
<evidence type="ECO:0000256" key="10">
    <source>
        <dbReference type="PROSITE-ProRule" id="PRU00125"/>
    </source>
</evidence>
<accession>A0A8S4P241</accession>
<dbReference type="GO" id="GO:0005634">
    <property type="term" value="C:nucleus"/>
    <property type="evidence" value="ECO:0007669"/>
    <property type="project" value="UniProtKB-SubCell"/>
</dbReference>
<dbReference type="Pfam" id="PF00046">
    <property type="entry name" value="Homeodomain"/>
    <property type="match status" value="1"/>
</dbReference>
<dbReference type="Gene3D" id="2.10.110.10">
    <property type="entry name" value="Cysteine Rich Protein"/>
    <property type="match status" value="2"/>
</dbReference>
<reference evidence="15" key="1">
    <citation type="submission" date="2022-03" db="EMBL/GenBank/DDBJ databases">
        <authorList>
            <person name="Martin C."/>
        </authorList>
    </citation>
    <scope>NUCLEOTIDE SEQUENCE</scope>
</reference>
<dbReference type="InterPro" id="IPR001781">
    <property type="entry name" value="Znf_LIM"/>
</dbReference>
<keyword evidence="2 10" id="KW-0479">Metal-binding</keyword>
<dbReference type="OrthoDB" id="9990008at2759"/>
<feature type="domain" description="LIM zinc-binding" evidence="13">
    <location>
        <begin position="118"/>
        <end position="180"/>
    </location>
</feature>
<keyword evidence="5 10" id="KW-0440">LIM domain</keyword>
<organism evidence="15 16">
    <name type="scientific">Owenia fusiformis</name>
    <name type="common">Polychaete worm</name>
    <dbReference type="NCBI Taxonomy" id="6347"/>
    <lineage>
        <taxon>Eukaryota</taxon>
        <taxon>Metazoa</taxon>
        <taxon>Spiralia</taxon>
        <taxon>Lophotrochozoa</taxon>
        <taxon>Annelida</taxon>
        <taxon>Polychaeta</taxon>
        <taxon>Sedentaria</taxon>
        <taxon>Canalipalpata</taxon>
        <taxon>Sabellida</taxon>
        <taxon>Oweniida</taxon>
        <taxon>Oweniidae</taxon>
        <taxon>Owenia</taxon>
    </lineage>
</organism>
<dbReference type="Proteomes" id="UP000749559">
    <property type="component" value="Unassembled WGS sequence"/>
</dbReference>
<sequence>MIYRMVEKTHQSMSCDGTRIQSCEQARTLDHNPHRRMIENQTIPMISDDNARELPNVCAACGGQIQDRYYLMAMEKQWHMQCLRCCECKLRLDSDITCFWRDGNVYCKEDYYRRYGVKRCARCHIGISSDEMVMRAKDLVYHLSCFTCTSCNKTLSTGEHFGMRDSIIFCREHYEMSLQGEFIPNISPNLPGGAQGQMPFYNGVGAVQKGRPRKRKSPMPDPMDDVTSLCDYGMDSDMHDLSDSTYSSSRQKRMRTSFKHHQLRTMKSYFNLNHNPDAKDLKQLAQKTGLTKRVLQVWFQNARAKYRRNLLRQESGEGNNNNNSKNDGQLSSSEMGSPGSNAMADLSNSRSPALSDISSTPSLSDLQSGTMDHMDSMDTIDRLSRLEHDQSSSLTDIFHNSLNPDAY</sequence>
<dbReference type="PANTHER" id="PTHR24208:SF168">
    <property type="entry name" value="PROTEIN APTEROUS"/>
    <property type="match status" value="1"/>
</dbReference>